<dbReference type="InterPro" id="IPR036259">
    <property type="entry name" value="MFS_trans_sf"/>
</dbReference>
<keyword evidence="3 5" id="KW-1133">Transmembrane helix</keyword>
<keyword evidence="2 5" id="KW-0812">Transmembrane</keyword>
<dbReference type="InterPro" id="IPR020846">
    <property type="entry name" value="MFS_dom"/>
</dbReference>
<feature type="transmembrane region" description="Helical" evidence="5">
    <location>
        <begin position="383"/>
        <end position="408"/>
    </location>
</feature>
<evidence type="ECO:0000313" key="8">
    <source>
        <dbReference type="Proteomes" id="UP000238164"/>
    </source>
</evidence>
<dbReference type="GO" id="GO:0005886">
    <property type="term" value="C:plasma membrane"/>
    <property type="evidence" value="ECO:0007669"/>
    <property type="project" value="UniProtKB-SubCell"/>
</dbReference>
<evidence type="ECO:0000259" key="6">
    <source>
        <dbReference type="PROSITE" id="PS50850"/>
    </source>
</evidence>
<feature type="transmembrane region" description="Helical" evidence="5">
    <location>
        <begin position="146"/>
        <end position="167"/>
    </location>
</feature>
<gene>
    <name evidence="7" type="ORF">MPLG2_1040</name>
</gene>
<feature type="transmembrane region" description="Helical" evidence="5">
    <location>
        <begin position="233"/>
        <end position="254"/>
    </location>
</feature>
<accession>A0A2N9JFB5</accession>
<feature type="domain" description="Major facilitator superfamily (MFS) profile" evidence="6">
    <location>
        <begin position="22"/>
        <end position="448"/>
    </location>
</feature>
<keyword evidence="8" id="KW-1185">Reference proteome</keyword>
<dbReference type="SUPFAM" id="SSF103473">
    <property type="entry name" value="MFS general substrate transporter"/>
    <property type="match status" value="1"/>
</dbReference>
<protein>
    <recommendedName>
        <fullName evidence="6">Major facilitator superfamily (MFS) profile domain-containing protein</fullName>
    </recommendedName>
</protein>
<dbReference type="PROSITE" id="PS50850">
    <property type="entry name" value="MFS"/>
    <property type="match status" value="1"/>
</dbReference>
<feature type="transmembrane region" description="Helical" evidence="5">
    <location>
        <begin position="325"/>
        <end position="344"/>
    </location>
</feature>
<feature type="transmembrane region" description="Helical" evidence="5">
    <location>
        <begin position="54"/>
        <end position="75"/>
    </location>
</feature>
<dbReference type="EMBL" id="LT985188">
    <property type="protein sequence ID" value="SPD86076.1"/>
    <property type="molecule type" value="Genomic_DNA"/>
</dbReference>
<dbReference type="Gene3D" id="1.20.1250.20">
    <property type="entry name" value="MFS general substrate transporter like domains"/>
    <property type="match status" value="1"/>
</dbReference>
<feature type="transmembrane region" description="Helical" evidence="5">
    <location>
        <begin position="350"/>
        <end position="371"/>
    </location>
</feature>
<reference evidence="7 8" key="1">
    <citation type="submission" date="2018-02" db="EMBL/GenBank/DDBJ databases">
        <authorList>
            <person name="Cohen D.B."/>
            <person name="Kent A.D."/>
        </authorList>
    </citation>
    <scope>NUCLEOTIDE SEQUENCE [LARGE SCALE GENOMIC DNA]</scope>
    <source>
        <strain evidence="7">1</strain>
    </source>
</reference>
<evidence type="ECO:0000256" key="1">
    <source>
        <dbReference type="ARBA" id="ARBA00004651"/>
    </source>
</evidence>
<feature type="transmembrane region" description="Helical" evidence="5">
    <location>
        <begin position="87"/>
        <end position="113"/>
    </location>
</feature>
<feature type="transmembrane region" description="Helical" evidence="5">
    <location>
        <begin position="293"/>
        <end position="313"/>
    </location>
</feature>
<feature type="transmembrane region" description="Helical" evidence="5">
    <location>
        <begin position="420"/>
        <end position="442"/>
    </location>
</feature>
<proteinExistence type="predicted"/>
<dbReference type="PANTHER" id="PTHR23501">
    <property type="entry name" value="MAJOR FACILITATOR SUPERFAMILY"/>
    <property type="match status" value="1"/>
</dbReference>
<feature type="transmembrane region" description="Helical" evidence="5">
    <location>
        <begin position="21"/>
        <end position="42"/>
    </location>
</feature>
<keyword evidence="4 5" id="KW-0472">Membrane</keyword>
<evidence type="ECO:0000256" key="3">
    <source>
        <dbReference type="ARBA" id="ARBA00022989"/>
    </source>
</evidence>
<comment type="subcellular location">
    <subcellularLocation>
        <location evidence="1">Cell membrane</location>
        <topology evidence="1">Multi-pass membrane protein</topology>
    </subcellularLocation>
</comment>
<sequence length="453" mass="45820">MHDSVSRHTGLAAVLHGRRGRFLMALLLTEFAGAMQGIAYSTVLPVMARDLDGFALFGATLAAGSVAAVLMLSFTAPILQRVPPLRVLVVATALYVVGAALAVFAPTMGWVLAGTVVRGIAAGLLAGFGVGAIGALFDEHERPRVFGLYALIWLLPSVLGPPLNAVITDWVGWRWAIGWPAVLVVIGRTLIGLTVGALPWRPQAEPTTVSARVGVGVAVALGIGSWGSASPSGLGLVALLCGIVAGGVAIAVFLVRGMPGEARPLLAFALLCAAFFGVYELLSLTIIEGLGSTVLVSSAALTGGLLAWSLVGLEPQPKARPDRAVLGPGLVLFACLLVIAALMVGGGAGVTTTIAGAVLGGVGMGAAYPLLSSEPFSTGRPAATVGTLIAFAETAATAWVAMLAGGLYSALHGQGWTPVGALQLVFVVLAGVALAATVLAAARRSRRARDDPA</sequence>
<dbReference type="GO" id="GO:0022857">
    <property type="term" value="F:transmembrane transporter activity"/>
    <property type="evidence" value="ECO:0007669"/>
    <property type="project" value="InterPro"/>
</dbReference>
<evidence type="ECO:0000313" key="7">
    <source>
        <dbReference type="EMBL" id="SPD86076.1"/>
    </source>
</evidence>
<feature type="transmembrane region" description="Helical" evidence="5">
    <location>
        <begin position="119"/>
        <end position="137"/>
    </location>
</feature>
<feature type="transmembrane region" description="Helical" evidence="5">
    <location>
        <begin position="173"/>
        <end position="197"/>
    </location>
</feature>
<dbReference type="RefSeq" id="WP_105185152.1">
    <property type="nucleotide sequence ID" value="NZ_BAAAGO010000015.1"/>
</dbReference>
<organism evidence="7 8">
    <name type="scientific">Micropruina glycogenica</name>
    <dbReference type="NCBI Taxonomy" id="75385"/>
    <lineage>
        <taxon>Bacteria</taxon>
        <taxon>Bacillati</taxon>
        <taxon>Actinomycetota</taxon>
        <taxon>Actinomycetes</taxon>
        <taxon>Propionibacteriales</taxon>
        <taxon>Nocardioidaceae</taxon>
        <taxon>Micropruina</taxon>
    </lineage>
</organism>
<feature type="transmembrane region" description="Helical" evidence="5">
    <location>
        <begin position="266"/>
        <end position="287"/>
    </location>
</feature>
<dbReference type="PANTHER" id="PTHR23501:SF154">
    <property type="entry name" value="MULTIDRUG-EFFLUX TRANSPORTER RV1634-RELATED"/>
    <property type="match status" value="1"/>
</dbReference>
<dbReference type="AlphaFoldDB" id="A0A2N9JFB5"/>
<feature type="transmembrane region" description="Helical" evidence="5">
    <location>
        <begin position="209"/>
        <end position="227"/>
    </location>
</feature>
<evidence type="ECO:0000256" key="2">
    <source>
        <dbReference type="ARBA" id="ARBA00022692"/>
    </source>
</evidence>
<dbReference type="OrthoDB" id="9778875at2"/>
<dbReference type="Proteomes" id="UP000238164">
    <property type="component" value="Chromosome 1"/>
</dbReference>
<dbReference type="Pfam" id="PF07690">
    <property type="entry name" value="MFS_1"/>
    <property type="match status" value="1"/>
</dbReference>
<evidence type="ECO:0000256" key="5">
    <source>
        <dbReference type="SAM" id="Phobius"/>
    </source>
</evidence>
<evidence type="ECO:0000256" key="4">
    <source>
        <dbReference type="ARBA" id="ARBA00023136"/>
    </source>
</evidence>
<dbReference type="KEGG" id="mgg:MPLG2_1040"/>
<name>A0A2N9JFB5_9ACTN</name>
<dbReference type="InterPro" id="IPR011701">
    <property type="entry name" value="MFS"/>
</dbReference>